<evidence type="ECO:0000313" key="6">
    <source>
        <dbReference type="Proteomes" id="UP000092583"/>
    </source>
</evidence>
<name>A0A1B9J208_9TREE</name>
<dbReference type="Pfam" id="PF01648">
    <property type="entry name" value="ACPS"/>
    <property type="match status" value="1"/>
</dbReference>
<organism evidence="5 6">
    <name type="scientific">Kwoniella mangroviensis CBS 10435</name>
    <dbReference type="NCBI Taxonomy" id="1331196"/>
    <lineage>
        <taxon>Eukaryota</taxon>
        <taxon>Fungi</taxon>
        <taxon>Dikarya</taxon>
        <taxon>Basidiomycota</taxon>
        <taxon>Agaricomycotina</taxon>
        <taxon>Tremellomycetes</taxon>
        <taxon>Tremellales</taxon>
        <taxon>Cryptococcaceae</taxon>
        <taxon>Kwoniella</taxon>
    </lineage>
</organism>
<sequence>MKIYAIKIPDQPIPNETFDKLLLLMEPQGRERVKRFRLWDDALRSLVARLTMTWYLTVKRLLVDDKLPTFGRKGKGKPTLASPTLNPPLEFNNTHESSYILFAVLRSPLPLACVGIDIMSPVSDPVDTQEGIFDQLTLMEKLSLAGKMSDQERNKRLMNLWTLKEGYTKAVGEGITFGLERIEVILDDQGDVQCVKVDGKDSEDIGWNYKLGNVEGNRWAVWWRGDDTEEEGGVKFVDVRWEEFEKPLVDLVVKLGLQNGQDYI</sequence>
<proteinExistence type="predicted"/>
<dbReference type="GO" id="GO:0000287">
    <property type="term" value="F:magnesium ion binding"/>
    <property type="evidence" value="ECO:0007669"/>
    <property type="project" value="InterPro"/>
</dbReference>
<dbReference type="EC" id="2.7.8.7" evidence="1"/>
<dbReference type="InterPro" id="IPR055066">
    <property type="entry name" value="AASDHPPT_N"/>
</dbReference>
<reference evidence="5 6" key="1">
    <citation type="submission" date="2013-07" db="EMBL/GenBank/DDBJ databases">
        <title>The Genome Sequence of Kwoniella mangroviensis CBS10435.</title>
        <authorList>
            <consortium name="The Broad Institute Genome Sequencing Platform"/>
            <person name="Cuomo C."/>
            <person name="Litvintseva A."/>
            <person name="Chen Y."/>
            <person name="Heitman J."/>
            <person name="Sun S."/>
            <person name="Springer D."/>
            <person name="Dromer F."/>
            <person name="Young S.K."/>
            <person name="Zeng Q."/>
            <person name="Gargeya S."/>
            <person name="Fitzgerald M."/>
            <person name="Abouelleil A."/>
            <person name="Alvarado L."/>
            <person name="Berlin A.M."/>
            <person name="Chapman S.B."/>
            <person name="Dewar J."/>
            <person name="Goldberg J."/>
            <person name="Griggs A."/>
            <person name="Gujja S."/>
            <person name="Hansen M."/>
            <person name="Howarth C."/>
            <person name="Imamovic A."/>
            <person name="Larimer J."/>
            <person name="McCowan C."/>
            <person name="Murphy C."/>
            <person name="Pearson M."/>
            <person name="Priest M."/>
            <person name="Roberts A."/>
            <person name="Saif S."/>
            <person name="Shea T."/>
            <person name="Sykes S."/>
            <person name="Wortman J."/>
            <person name="Nusbaum C."/>
            <person name="Birren B."/>
        </authorList>
    </citation>
    <scope>NUCLEOTIDE SEQUENCE [LARGE SCALE GENOMIC DNA]</scope>
    <source>
        <strain evidence="5 6">CBS 10435</strain>
    </source>
</reference>
<dbReference type="OrthoDB" id="26719at2759"/>
<keyword evidence="2 5" id="KW-0808">Transferase</keyword>
<gene>
    <name evidence="5" type="ORF">L486_01488</name>
</gene>
<dbReference type="InterPro" id="IPR050559">
    <property type="entry name" value="P-Pant_transferase_sf"/>
</dbReference>
<reference evidence="6" key="2">
    <citation type="submission" date="2013-12" db="EMBL/GenBank/DDBJ databases">
        <title>Evolution of pathogenesis and genome organization in the Tremellales.</title>
        <authorList>
            <person name="Cuomo C."/>
            <person name="Litvintseva A."/>
            <person name="Heitman J."/>
            <person name="Chen Y."/>
            <person name="Sun S."/>
            <person name="Springer D."/>
            <person name="Dromer F."/>
            <person name="Young S."/>
            <person name="Zeng Q."/>
            <person name="Chapman S."/>
            <person name="Gujja S."/>
            <person name="Saif S."/>
            <person name="Birren B."/>
        </authorList>
    </citation>
    <scope>NUCLEOTIDE SEQUENCE [LARGE SCALE GENOMIC DNA]</scope>
    <source>
        <strain evidence="6">CBS 10435</strain>
    </source>
</reference>
<dbReference type="Proteomes" id="UP000092583">
    <property type="component" value="Unassembled WGS sequence"/>
</dbReference>
<evidence type="ECO:0000259" key="4">
    <source>
        <dbReference type="Pfam" id="PF22624"/>
    </source>
</evidence>
<keyword evidence="6" id="KW-1185">Reference proteome</keyword>
<feature type="domain" description="4'-phosphopantetheinyl transferase" evidence="3">
    <location>
        <begin position="114"/>
        <end position="198"/>
    </location>
</feature>
<dbReference type="SUPFAM" id="SSF56214">
    <property type="entry name" value="4'-phosphopantetheinyl transferase"/>
    <property type="match status" value="2"/>
</dbReference>
<dbReference type="InterPro" id="IPR037143">
    <property type="entry name" value="4-PPantetheinyl_Trfase_dom_sf"/>
</dbReference>
<dbReference type="GO" id="GO:0008897">
    <property type="term" value="F:holo-[acyl-carrier-protein] synthase activity"/>
    <property type="evidence" value="ECO:0007669"/>
    <property type="project" value="UniProtKB-EC"/>
</dbReference>
<accession>A0A1B9J208</accession>
<evidence type="ECO:0000256" key="2">
    <source>
        <dbReference type="ARBA" id="ARBA00022679"/>
    </source>
</evidence>
<protein>
    <recommendedName>
        <fullName evidence="1">holo-[acyl-carrier-protein] synthase</fullName>
        <ecNumber evidence="1">2.7.8.7</ecNumber>
    </recommendedName>
</protein>
<dbReference type="GO" id="GO:0019878">
    <property type="term" value="P:lysine biosynthetic process via aminoadipic acid"/>
    <property type="evidence" value="ECO:0007669"/>
    <property type="project" value="TreeGrafter"/>
</dbReference>
<evidence type="ECO:0000313" key="5">
    <source>
        <dbReference type="EMBL" id="OCF61826.1"/>
    </source>
</evidence>
<dbReference type="PANTHER" id="PTHR12215:SF10">
    <property type="entry name" value="L-AMINOADIPATE-SEMIALDEHYDE DEHYDROGENASE-PHOSPHOPANTETHEINYL TRANSFERASE"/>
    <property type="match status" value="1"/>
</dbReference>
<dbReference type="InterPro" id="IPR008278">
    <property type="entry name" value="4-PPantetheinyl_Trfase_dom"/>
</dbReference>
<evidence type="ECO:0000259" key="3">
    <source>
        <dbReference type="Pfam" id="PF01648"/>
    </source>
</evidence>
<dbReference type="PANTHER" id="PTHR12215">
    <property type="entry name" value="PHOSPHOPANTETHEINE TRANSFERASE"/>
    <property type="match status" value="1"/>
</dbReference>
<dbReference type="Pfam" id="PF22624">
    <property type="entry name" value="AASDHPPT_N"/>
    <property type="match status" value="1"/>
</dbReference>
<dbReference type="GO" id="GO:0005829">
    <property type="term" value="C:cytosol"/>
    <property type="evidence" value="ECO:0007669"/>
    <property type="project" value="TreeGrafter"/>
</dbReference>
<dbReference type="EMBL" id="KI669459">
    <property type="protein sequence ID" value="OCF61826.1"/>
    <property type="molecule type" value="Genomic_DNA"/>
</dbReference>
<dbReference type="AlphaFoldDB" id="A0A1B9J208"/>
<dbReference type="STRING" id="1331196.A0A1B9J208"/>
<feature type="domain" description="4'-phosphopantetheinyl transferase N-terminal" evidence="4">
    <location>
        <begin position="16"/>
        <end position="103"/>
    </location>
</feature>
<evidence type="ECO:0000256" key="1">
    <source>
        <dbReference type="ARBA" id="ARBA00013172"/>
    </source>
</evidence>
<dbReference type="Gene3D" id="3.90.470.20">
    <property type="entry name" value="4'-phosphopantetheinyl transferase domain"/>
    <property type="match status" value="2"/>
</dbReference>